<evidence type="ECO:0000313" key="3">
    <source>
        <dbReference type="Proteomes" id="UP001458880"/>
    </source>
</evidence>
<name>A0AAW1N305_POPJA</name>
<proteinExistence type="predicted"/>
<dbReference type="Proteomes" id="UP001458880">
    <property type="component" value="Unassembled WGS sequence"/>
</dbReference>
<reference evidence="2 3" key="1">
    <citation type="journal article" date="2024" name="BMC Genomics">
        <title>De novo assembly and annotation of Popillia japonica's genome with initial clues to its potential as an invasive pest.</title>
        <authorList>
            <person name="Cucini C."/>
            <person name="Boschi S."/>
            <person name="Funari R."/>
            <person name="Cardaioli E."/>
            <person name="Iannotti N."/>
            <person name="Marturano G."/>
            <person name="Paoli F."/>
            <person name="Bruttini M."/>
            <person name="Carapelli A."/>
            <person name="Frati F."/>
            <person name="Nardi F."/>
        </authorList>
    </citation>
    <scope>NUCLEOTIDE SEQUENCE [LARGE SCALE GENOMIC DNA]</scope>
    <source>
        <strain evidence="2">DMR45628</strain>
    </source>
</reference>
<protein>
    <submittedName>
        <fullName evidence="2">Uncharacterized protein</fullName>
    </submittedName>
</protein>
<feature type="region of interest" description="Disordered" evidence="1">
    <location>
        <begin position="93"/>
        <end position="130"/>
    </location>
</feature>
<sequence length="159" mass="18239">MSTNPEKTISIHTLPGLVNTAFNSPRSNIISSFNKPRLWPLNCLEFGNEDFISAAVTDRPFATNILDRYVCFINYLSNMPGCSKDSNDMELLSQKSNTMLSPQDVRPYPKVRPRTNSTKGRKKGKPRILMEAPEKIRLEEEIKDRNKRKGDLLKRKLKK</sequence>
<accession>A0AAW1N305</accession>
<evidence type="ECO:0000256" key="1">
    <source>
        <dbReference type="SAM" id="MobiDB-lite"/>
    </source>
</evidence>
<feature type="compositionally biased region" description="Basic residues" evidence="1">
    <location>
        <begin position="109"/>
        <end position="126"/>
    </location>
</feature>
<comment type="caution">
    <text evidence="2">The sequence shown here is derived from an EMBL/GenBank/DDBJ whole genome shotgun (WGS) entry which is preliminary data.</text>
</comment>
<gene>
    <name evidence="2" type="ORF">QE152_g1968</name>
</gene>
<keyword evidence="3" id="KW-1185">Reference proteome</keyword>
<dbReference type="EMBL" id="JASPKY010000012">
    <property type="protein sequence ID" value="KAK9753569.1"/>
    <property type="molecule type" value="Genomic_DNA"/>
</dbReference>
<organism evidence="2 3">
    <name type="scientific">Popillia japonica</name>
    <name type="common">Japanese beetle</name>
    <dbReference type="NCBI Taxonomy" id="7064"/>
    <lineage>
        <taxon>Eukaryota</taxon>
        <taxon>Metazoa</taxon>
        <taxon>Ecdysozoa</taxon>
        <taxon>Arthropoda</taxon>
        <taxon>Hexapoda</taxon>
        <taxon>Insecta</taxon>
        <taxon>Pterygota</taxon>
        <taxon>Neoptera</taxon>
        <taxon>Endopterygota</taxon>
        <taxon>Coleoptera</taxon>
        <taxon>Polyphaga</taxon>
        <taxon>Scarabaeiformia</taxon>
        <taxon>Scarabaeidae</taxon>
        <taxon>Rutelinae</taxon>
        <taxon>Popillia</taxon>
    </lineage>
</organism>
<evidence type="ECO:0000313" key="2">
    <source>
        <dbReference type="EMBL" id="KAK9753569.1"/>
    </source>
</evidence>
<dbReference type="AlphaFoldDB" id="A0AAW1N305"/>